<dbReference type="AlphaFoldDB" id="A0A2J6N3Q2"/>
<proteinExistence type="predicted"/>
<feature type="domain" description="ArnR1-like winged helix-turn-helix" evidence="1">
    <location>
        <begin position="12"/>
        <end position="68"/>
    </location>
</feature>
<reference evidence="3 4" key="1">
    <citation type="submission" date="2018-01" db="EMBL/GenBank/DDBJ databases">
        <title>Metagenomic assembled genomes from two thermal pools in the Uzon Caldera, Kamchatka, Russia.</title>
        <authorList>
            <person name="Wilkins L."/>
            <person name="Ettinger C."/>
        </authorList>
    </citation>
    <scope>NUCLEOTIDE SEQUENCE [LARGE SCALE GENOMIC DNA]</scope>
    <source>
        <strain evidence="3">ZAV-06</strain>
    </source>
</reference>
<organism evidence="3 4">
    <name type="scientific">Fervidicoccus fontis</name>
    <dbReference type="NCBI Taxonomy" id="683846"/>
    <lineage>
        <taxon>Archaea</taxon>
        <taxon>Thermoproteota</taxon>
        <taxon>Thermoprotei</taxon>
        <taxon>Fervidicoccales</taxon>
        <taxon>Fervidicoccaceae</taxon>
        <taxon>Fervidicoccus</taxon>
    </lineage>
</organism>
<sequence length="198" mass="22710">MNVISSGGDFGIKKTHLMYKTNLNSKMLQKYLDILQRNGLIIEENKGKQKIIKMTPKGKSAYFSLKMFSSYLNIVQTPQEIVEIYERLRGLKGENVNINYNSMLLGKSGIEYAALVVITKEKDRYVVGHVLSKNKLDMVVDLMQYIIMMLDTNSKIILIVSDESISKIIPEKLENDIKIIPLEPKENLIERIRNSIKI</sequence>
<dbReference type="InterPro" id="IPR036388">
    <property type="entry name" value="WH-like_DNA-bd_sf"/>
</dbReference>
<evidence type="ECO:0000259" key="1">
    <source>
        <dbReference type="Pfam" id="PF14947"/>
    </source>
</evidence>
<dbReference type="EMBL" id="PNIM01000005">
    <property type="protein sequence ID" value="PMB75843.1"/>
    <property type="molecule type" value="Genomic_DNA"/>
</dbReference>
<reference evidence="2" key="2">
    <citation type="journal article" date="2020" name="mSystems">
        <title>Genome- and Community-Level Interaction Insights into Carbon Utilization and Element Cycling Functions of Hydrothermarchaeota in Hydrothermal Sediment.</title>
        <authorList>
            <person name="Zhou Z."/>
            <person name="Liu Y."/>
            <person name="Xu W."/>
            <person name="Pan J."/>
            <person name="Luo Z.H."/>
            <person name="Li M."/>
        </authorList>
    </citation>
    <scope>NUCLEOTIDE SEQUENCE [LARGE SCALE GENOMIC DNA]</scope>
    <source>
        <strain evidence="2">SpSt-1261</strain>
    </source>
</reference>
<evidence type="ECO:0000313" key="4">
    <source>
        <dbReference type="Proteomes" id="UP000237153"/>
    </source>
</evidence>
<dbReference type="EMBL" id="DSFH01000056">
    <property type="protein sequence ID" value="HEW64264.1"/>
    <property type="molecule type" value="Genomic_DNA"/>
</dbReference>
<accession>A0A2J6N3Q2</accession>
<comment type="caution">
    <text evidence="3">The sequence shown here is derived from an EMBL/GenBank/DDBJ whole genome shotgun (WGS) entry which is preliminary data.</text>
</comment>
<evidence type="ECO:0000313" key="2">
    <source>
        <dbReference type="EMBL" id="HEW64264.1"/>
    </source>
</evidence>
<dbReference type="InterPro" id="IPR036390">
    <property type="entry name" value="WH_DNA-bd_sf"/>
</dbReference>
<gene>
    <name evidence="3" type="ORF">C0188_01295</name>
    <name evidence="2" type="ORF">ENO39_04330</name>
</gene>
<dbReference type="Proteomes" id="UP000237153">
    <property type="component" value="Unassembled WGS sequence"/>
</dbReference>
<dbReference type="Gene3D" id="1.10.10.10">
    <property type="entry name" value="Winged helix-like DNA-binding domain superfamily/Winged helix DNA-binding domain"/>
    <property type="match status" value="1"/>
</dbReference>
<name>A0A2J6N3Q2_9CREN</name>
<evidence type="ECO:0000313" key="3">
    <source>
        <dbReference type="EMBL" id="PMB75843.1"/>
    </source>
</evidence>
<protein>
    <recommendedName>
        <fullName evidence="1">ArnR1-like winged helix-turn-helix domain-containing protein</fullName>
    </recommendedName>
</protein>
<dbReference type="Proteomes" id="UP000886076">
    <property type="component" value="Unassembled WGS sequence"/>
</dbReference>
<dbReference type="SUPFAM" id="SSF46785">
    <property type="entry name" value="Winged helix' DNA-binding domain"/>
    <property type="match status" value="1"/>
</dbReference>
<dbReference type="InterPro" id="IPR038723">
    <property type="entry name" value="ArnR1-like_HTH"/>
</dbReference>
<dbReference type="Pfam" id="PF14947">
    <property type="entry name" value="HTH_45"/>
    <property type="match status" value="1"/>
</dbReference>